<sequence length="305" mass="33444">MSEPTQTPEAKMQEAEVTTPEPISTVLSESEILSRVPPEVREQIEAGGGSREEDCTTAERLGGCGECDYKGHLPSGRYCDCEYARQRQYQDMCAVEGRFPRAGVPDRLKGLSLETLSEVAPSAAETQAARAVRALEEKGEVTDPGHGTKRGSLCLLGRNGTGKSGLLVHLARQHFLAGQIPLWIKYADLVRDGVQAGYGTSVEYAPGLELSTVRLQAAQRVDVLLIDDLGDPFAPADSYVETSDRRDILFRILSARHEEGLATHITSNHRSLEEIKEQFDPRTADRVKELCAVVEMNGPNLREIQ</sequence>
<dbReference type="InterPro" id="IPR002611">
    <property type="entry name" value="IstB_ATP-bd"/>
</dbReference>
<organism evidence="3 4">
    <name type="scientific">Salinibacter ruber</name>
    <dbReference type="NCBI Taxonomy" id="146919"/>
    <lineage>
        <taxon>Bacteria</taxon>
        <taxon>Pseudomonadati</taxon>
        <taxon>Rhodothermota</taxon>
        <taxon>Rhodothermia</taxon>
        <taxon>Rhodothermales</taxon>
        <taxon>Salinibacteraceae</taxon>
        <taxon>Salinibacter</taxon>
    </lineage>
</organism>
<evidence type="ECO:0000259" key="2">
    <source>
        <dbReference type="Pfam" id="PF01695"/>
    </source>
</evidence>
<dbReference type="Pfam" id="PF01695">
    <property type="entry name" value="IstB_IS21"/>
    <property type="match status" value="1"/>
</dbReference>
<dbReference type="RefSeq" id="WP_259083843.1">
    <property type="nucleotide sequence ID" value="NZ_JANTYZ010000007.1"/>
</dbReference>
<accession>A0A9X2RA68</accession>
<evidence type="ECO:0000313" key="3">
    <source>
        <dbReference type="EMBL" id="MCS3865848.1"/>
    </source>
</evidence>
<dbReference type="EMBL" id="JANTYZ010000007">
    <property type="protein sequence ID" value="MCS3865848.1"/>
    <property type="molecule type" value="Genomic_DNA"/>
</dbReference>
<dbReference type="SUPFAM" id="SSF52540">
    <property type="entry name" value="P-loop containing nucleoside triphosphate hydrolases"/>
    <property type="match status" value="1"/>
</dbReference>
<dbReference type="InterPro" id="IPR027417">
    <property type="entry name" value="P-loop_NTPase"/>
</dbReference>
<dbReference type="Gene3D" id="3.40.50.300">
    <property type="entry name" value="P-loop containing nucleotide triphosphate hydrolases"/>
    <property type="match status" value="1"/>
</dbReference>
<comment type="caution">
    <text evidence="3">The sequence shown here is derived from an EMBL/GenBank/DDBJ whole genome shotgun (WGS) entry which is preliminary data.</text>
</comment>
<reference evidence="3" key="1">
    <citation type="submission" date="2022-08" db="EMBL/GenBank/DDBJ databases">
        <title>Genomic Encyclopedia of Type Strains, Phase V (KMG-V): Genome sequencing to study the core and pangenomes of soil and plant-associated prokaryotes.</title>
        <authorList>
            <person name="Whitman W."/>
        </authorList>
    </citation>
    <scope>NUCLEOTIDE SEQUENCE</scope>
    <source>
        <strain evidence="3">SP2016B</strain>
    </source>
</reference>
<gene>
    <name evidence="3" type="ORF">GGP82_002412</name>
</gene>
<evidence type="ECO:0000256" key="1">
    <source>
        <dbReference type="SAM" id="MobiDB-lite"/>
    </source>
</evidence>
<dbReference type="Proteomes" id="UP001155034">
    <property type="component" value="Unassembled WGS sequence"/>
</dbReference>
<feature type="domain" description="IstB-like ATP-binding" evidence="2">
    <location>
        <begin position="152"/>
        <end position="302"/>
    </location>
</feature>
<name>A0A9X2RA68_9BACT</name>
<feature type="region of interest" description="Disordered" evidence="1">
    <location>
        <begin position="1"/>
        <end position="24"/>
    </location>
</feature>
<protein>
    <submittedName>
        <fullName evidence="3">DNA replication protein DnaC</fullName>
    </submittedName>
</protein>
<dbReference type="AlphaFoldDB" id="A0A9X2RA68"/>
<proteinExistence type="predicted"/>
<evidence type="ECO:0000313" key="4">
    <source>
        <dbReference type="Proteomes" id="UP001155034"/>
    </source>
</evidence>